<reference evidence="1 2" key="1">
    <citation type="journal article" date="2020" name="bioRxiv">
        <title>Metabolic contributions of an alphaproteobacterial endosymbiont in the apicomplexan Cardiosporidium cionae.</title>
        <authorList>
            <person name="Hunter E.S."/>
            <person name="Paight C.J."/>
            <person name="Lane C.E."/>
        </authorList>
    </citation>
    <scope>NUCLEOTIDE SEQUENCE [LARGE SCALE GENOMIC DNA]</scope>
    <source>
        <strain evidence="1">ESH_2018</strain>
    </source>
</reference>
<comment type="caution">
    <text evidence="1">The sequence shown here is derived from an EMBL/GenBank/DDBJ whole genome shotgun (WGS) entry which is preliminary data.</text>
</comment>
<protein>
    <submittedName>
        <fullName evidence="1">Uncharacterized protein</fullName>
    </submittedName>
</protein>
<gene>
    <name evidence="1" type="ORF">IE077_002205</name>
</gene>
<organism evidence="1 2">
    <name type="scientific">Cardiosporidium cionae</name>
    <dbReference type="NCBI Taxonomy" id="476202"/>
    <lineage>
        <taxon>Eukaryota</taxon>
        <taxon>Sar</taxon>
        <taxon>Alveolata</taxon>
        <taxon>Apicomplexa</taxon>
        <taxon>Aconoidasida</taxon>
        <taxon>Nephromycida</taxon>
        <taxon>Cardiosporidium</taxon>
    </lineage>
</organism>
<sequence>MAALQFSWPTYPRKIDIFSAEAEPSFIRFLSNIFMPLLPDQAIICMNILYEYFVSPGCSARSSFLLYCVSTVLAQPMWATDGYCLPHIKYS</sequence>
<evidence type="ECO:0000313" key="2">
    <source>
        <dbReference type="Proteomes" id="UP000823046"/>
    </source>
</evidence>
<proteinExistence type="predicted"/>
<name>A0ABQ7JCB6_9APIC</name>
<evidence type="ECO:0000313" key="1">
    <source>
        <dbReference type="EMBL" id="KAF8821290.1"/>
    </source>
</evidence>
<dbReference type="Proteomes" id="UP000823046">
    <property type="component" value="Unassembled WGS sequence"/>
</dbReference>
<dbReference type="EMBL" id="JADAQX010000200">
    <property type="protein sequence ID" value="KAF8821290.1"/>
    <property type="molecule type" value="Genomic_DNA"/>
</dbReference>
<accession>A0ABQ7JCB6</accession>
<keyword evidence="2" id="KW-1185">Reference proteome</keyword>